<evidence type="ECO:0008006" key="4">
    <source>
        <dbReference type="Google" id="ProtNLM"/>
    </source>
</evidence>
<evidence type="ECO:0000256" key="1">
    <source>
        <dbReference type="SAM" id="SignalP"/>
    </source>
</evidence>
<keyword evidence="3" id="KW-1185">Reference proteome</keyword>
<feature type="chain" id="PRO_5047211762" description="DUF4251 domain-containing protein" evidence="1">
    <location>
        <begin position="21"/>
        <end position="144"/>
    </location>
</feature>
<gene>
    <name evidence="2" type="ORF">JHU38_11575</name>
</gene>
<accession>A0ABS3M889</accession>
<proteinExistence type="predicted"/>
<evidence type="ECO:0000313" key="3">
    <source>
        <dbReference type="Proteomes" id="UP000664265"/>
    </source>
</evidence>
<name>A0ABS3M889_9BACT</name>
<protein>
    <recommendedName>
        <fullName evidence="4">DUF4251 domain-containing protein</fullName>
    </recommendedName>
</protein>
<keyword evidence="1" id="KW-0732">Signal</keyword>
<reference evidence="2 3" key="1">
    <citation type="submission" date="2021-01" db="EMBL/GenBank/DDBJ databases">
        <title>Prevotella A2931 sp. nov.</title>
        <authorList>
            <person name="Buhl M."/>
            <person name="Oberhettinger P."/>
        </authorList>
    </citation>
    <scope>NUCLEOTIDE SEQUENCE [LARGE SCALE GENOMIC DNA]</scope>
    <source>
        <strain evidence="2 3">A2931</strain>
    </source>
</reference>
<feature type="signal peptide" evidence="1">
    <location>
        <begin position="1"/>
        <end position="20"/>
    </location>
</feature>
<evidence type="ECO:0000313" key="2">
    <source>
        <dbReference type="EMBL" id="MBO1364395.1"/>
    </source>
</evidence>
<organism evidence="2 3">
    <name type="scientific">Prevotella illustrans</name>
    <dbReference type="NCBI Taxonomy" id="2800387"/>
    <lineage>
        <taxon>Bacteria</taxon>
        <taxon>Pseudomonadati</taxon>
        <taxon>Bacteroidota</taxon>
        <taxon>Bacteroidia</taxon>
        <taxon>Bacteroidales</taxon>
        <taxon>Prevotellaceae</taxon>
        <taxon>Prevotella</taxon>
    </lineage>
</organism>
<dbReference type="EMBL" id="JAERMS010000056">
    <property type="protein sequence ID" value="MBO1364395.1"/>
    <property type="molecule type" value="Genomic_DNA"/>
</dbReference>
<sequence length="144" mass="16611">MMKRMIIALASLGLTLAINAQERNVFKGYLYNNEYQVYLDIDFYQKNILVPNQEIFGQLPGYFGAKRDTRKWLITDVKINNDSTARISIINDYGSEDLSATLYKDKNGQYILKQGEGSTIKIVVNRKWVKIPKTLILNKKAKQE</sequence>
<dbReference type="Proteomes" id="UP000664265">
    <property type="component" value="Unassembled WGS sequence"/>
</dbReference>
<comment type="caution">
    <text evidence="2">The sequence shown here is derived from an EMBL/GenBank/DDBJ whole genome shotgun (WGS) entry which is preliminary data.</text>
</comment>